<evidence type="ECO:0000313" key="2">
    <source>
        <dbReference type="EMBL" id="QDV26547.1"/>
    </source>
</evidence>
<evidence type="ECO:0008006" key="4">
    <source>
        <dbReference type="Google" id="ProtNLM"/>
    </source>
</evidence>
<gene>
    <name evidence="2" type="ORF">Q31a_49210</name>
</gene>
<sequence length="501" mass="54148" precursor="true">MCNRWGWLVCALCLAATSTSPLVAAGMLAGTAAVDITDYESGPSNDPLYAKAIVLTSDDVRLAIVTVDAVAIGGIGRIGDDFLPLVQKRVEAETGVAPHSLIVNASHCHGVVRADVAELTIEAVKQAAAAQVPVLVGVGAAEEDGIQVNRRLRLKSGREADIRHAYAMPPNDEVAGLGPVDPEIGLIRFDRLDGSVLAVVYNFACHPIQGVPSGGNTADLVGFASKAIEESLGGGCTALFLQGCAGDINPVNYKQTNVVRDAEPLGNRLGLSVLKAVREITTKADSRLGLRAKTLQLPRADYAQQIIELEILQSRLARSLSGTSLSFDTFVPLLVKYGVGGEFPSDYRHLYLRDELASKKGLENLDRENRKNLAQYIDNIRVMEEITRVNTNLALLKKHQAEHVAAQSRFVDVNLTTLRIAECVLTTFPGELTAQIGLDIKAQARDEFTFVAGYTNGYIYYAPTTEQMLNVGGAQEDSDCILAPRWEEFYKEAVLEELLKM</sequence>
<reference evidence="2 3" key="1">
    <citation type="submission" date="2019-02" db="EMBL/GenBank/DDBJ databases">
        <title>Deep-cultivation of Planctomycetes and their phenomic and genomic characterization uncovers novel biology.</title>
        <authorList>
            <person name="Wiegand S."/>
            <person name="Jogler M."/>
            <person name="Boedeker C."/>
            <person name="Pinto D."/>
            <person name="Vollmers J."/>
            <person name="Rivas-Marin E."/>
            <person name="Kohn T."/>
            <person name="Peeters S.H."/>
            <person name="Heuer A."/>
            <person name="Rast P."/>
            <person name="Oberbeckmann S."/>
            <person name="Bunk B."/>
            <person name="Jeske O."/>
            <person name="Meyerdierks A."/>
            <person name="Storesund J.E."/>
            <person name="Kallscheuer N."/>
            <person name="Luecker S."/>
            <person name="Lage O.M."/>
            <person name="Pohl T."/>
            <person name="Merkel B.J."/>
            <person name="Hornburger P."/>
            <person name="Mueller R.-W."/>
            <person name="Bruemmer F."/>
            <person name="Labrenz M."/>
            <person name="Spormann A.M."/>
            <person name="Op den Camp H."/>
            <person name="Overmann J."/>
            <person name="Amann R."/>
            <person name="Jetten M.S.M."/>
            <person name="Mascher T."/>
            <person name="Medema M.H."/>
            <person name="Devos D.P."/>
            <person name="Kaster A.-K."/>
            <person name="Ovreas L."/>
            <person name="Rohde M."/>
            <person name="Galperin M.Y."/>
            <person name="Jogler C."/>
        </authorList>
    </citation>
    <scope>NUCLEOTIDE SEQUENCE [LARGE SCALE GENOMIC DNA]</scope>
    <source>
        <strain evidence="2 3">Q31a</strain>
    </source>
</reference>
<accession>A0A518GDA2</accession>
<dbReference type="KEGG" id="ahel:Q31a_49210"/>
<feature type="chain" id="PRO_5022147261" description="Neutral/alkaline non-lysosomal ceramidase" evidence="1">
    <location>
        <begin position="25"/>
        <end position="501"/>
    </location>
</feature>
<dbReference type="EMBL" id="CP036298">
    <property type="protein sequence ID" value="QDV26547.1"/>
    <property type="molecule type" value="Genomic_DNA"/>
</dbReference>
<evidence type="ECO:0000313" key="3">
    <source>
        <dbReference type="Proteomes" id="UP000318017"/>
    </source>
</evidence>
<dbReference type="RefSeq" id="WP_231690892.1">
    <property type="nucleotide sequence ID" value="NZ_CP036298.1"/>
</dbReference>
<dbReference type="Proteomes" id="UP000318017">
    <property type="component" value="Chromosome"/>
</dbReference>
<feature type="signal peptide" evidence="1">
    <location>
        <begin position="1"/>
        <end position="24"/>
    </location>
</feature>
<dbReference type="AlphaFoldDB" id="A0A518GDA2"/>
<protein>
    <recommendedName>
        <fullName evidence="4">Neutral/alkaline non-lysosomal ceramidase</fullName>
    </recommendedName>
</protein>
<keyword evidence="1" id="KW-0732">Signal</keyword>
<name>A0A518GDA2_9BACT</name>
<proteinExistence type="predicted"/>
<keyword evidence="3" id="KW-1185">Reference proteome</keyword>
<organism evidence="2 3">
    <name type="scientific">Aureliella helgolandensis</name>
    <dbReference type="NCBI Taxonomy" id="2527968"/>
    <lineage>
        <taxon>Bacteria</taxon>
        <taxon>Pseudomonadati</taxon>
        <taxon>Planctomycetota</taxon>
        <taxon>Planctomycetia</taxon>
        <taxon>Pirellulales</taxon>
        <taxon>Pirellulaceae</taxon>
        <taxon>Aureliella</taxon>
    </lineage>
</organism>
<evidence type="ECO:0000256" key="1">
    <source>
        <dbReference type="SAM" id="SignalP"/>
    </source>
</evidence>